<comment type="caution">
    <text evidence="3">The sequence shown here is derived from an EMBL/GenBank/DDBJ whole genome shotgun (WGS) entry which is preliminary data.</text>
</comment>
<dbReference type="GO" id="GO:0006516">
    <property type="term" value="P:glycoprotein catabolic process"/>
    <property type="evidence" value="ECO:0007669"/>
    <property type="project" value="TreeGrafter"/>
</dbReference>
<dbReference type="PROSITE" id="PS51114">
    <property type="entry name" value="FBA"/>
    <property type="match status" value="1"/>
</dbReference>
<accession>A0AA36DQ32</accession>
<feature type="compositionally biased region" description="Acidic residues" evidence="1">
    <location>
        <begin position="228"/>
        <end position="245"/>
    </location>
</feature>
<dbReference type="SMART" id="SM01198">
    <property type="entry name" value="FBA"/>
    <property type="match status" value="1"/>
</dbReference>
<evidence type="ECO:0000259" key="2">
    <source>
        <dbReference type="PROSITE" id="PS51114"/>
    </source>
</evidence>
<dbReference type="Pfam" id="PF04300">
    <property type="entry name" value="FBA"/>
    <property type="match status" value="1"/>
</dbReference>
<dbReference type="PANTHER" id="PTHR12125">
    <property type="entry name" value="F-BOX ONLY PROTEIN 6-LIKE PROTEIN"/>
    <property type="match status" value="1"/>
</dbReference>
<feature type="domain" description="FBA" evidence="2">
    <location>
        <begin position="109"/>
        <end position="320"/>
    </location>
</feature>
<reference evidence="3" key="1">
    <citation type="submission" date="2023-07" db="EMBL/GenBank/DDBJ databases">
        <authorList>
            <consortium name="CYATHOMIX"/>
        </authorList>
    </citation>
    <scope>NUCLEOTIDE SEQUENCE</scope>
    <source>
        <strain evidence="3">N/A</strain>
    </source>
</reference>
<dbReference type="GO" id="GO:0061630">
    <property type="term" value="F:ubiquitin protein ligase activity"/>
    <property type="evidence" value="ECO:0007669"/>
    <property type="project" value="TreeGrafter"/>
</dbReference>
<feature type="region of interest" description="Disordered" evidence="1">
    <location>
        <begin position="226"/>
        <end position="254"/>
    </location>
</feature>
<proteinExistence type="predicted"/>
<dbReference type="SUPFAM" id="SSF81383">
    <property type="entry name" value="F-box domain"/>
    <property type="match status" value="1"/>
</dbReference>
<dbReference type="InterPro" id="IPR039752">
    <property type="entry name" value="F-box_only"/>
</dbReference>
<dbReference type="InterPro" id="IPR008979">
    <property type="entry name" value="Galactose-bd-like_sf"/>
</dbReference>
<dbReference type="GO" id="GO:0036503">
    <property type="term" value="P:ERAD pathway"/>
    <property type="evidence" value="ECO:0007669"/>
    <property type="project" value="TreeGrafter"/>
</dbReference>
<evidence type="ECO:0000313" key="4">
    <source>
        <dbReference type="Proteomes" id="UP001176961"/>
    </source>
</evidence>
<dbReference type="InterPro" id="IPR036047">
    <property type="entry name" value="F-box-like_dom_sf"/>
</dbReference>
<evidence type="ECO:0000313" key="3">
    <source>
        <dbReference type="EMBL" id="CAJ0590027.1"/>
    </source>
</evidence>
<dbReference type="GO" id="GO:0005737">
    <property type="term" value="C:cytoplasm"/>
    <property type="evidence" value="ECO:0007669"/>
    <property type="project" value="TreeGrafter"/>
</dbReference>
<name>A0AA36DQ32_CYLNA</name>
<evidence type="ECO:0000256" key="1">
    <source>
        <dbReference type="SAM" id="MobiDB-lite"/>
    </source>
</evidence>
<sequence>MDSTANAMAGLLIGSESDQQNSSCAEVLWFEIFKRCDNATLLLAELTCQLFHRILRTPKFWIEKCKYDGVALPSVSWRKYVHKEADNTLYNPYDTETLSKAYAFDYKRICIGQPFNRNLAITINSSCTLKYLKQKGMKFRSGGDGIILEHPPQGIDPDEISVCFATSYEWCSRYFEIELDKAGVQDWVMDLVRPEITICERCICRRDCGAVYMLEAKLLKLDEKLDDRPEDSDDSEDSAADDSDAVEARKQKNDPTRYRCAQRRWEELEGGKSWELMEFVFKDYPIGMRKLGVLSQGKDTHYWAGHYGCKFGATEVHIKLPNTPGLINLQEDS</sequence>
<dbReference type="GO" id="GO:0031146">
    <property type="term" value="P:SCF-dependent proteasomal ubiquitin-dependent protein catabolic process"/>
    <property type="evidence" value="ECO:0007669"/>
    <property type="project" value="TreeGrafter"/>
</dbReference>
<gene>
    <name evidence="3" type="ORF">CYNAS_LOCUS2010</name>
</gene>
<dbReference type="PANTHER" id="PTHR12125:SF5">
    <property type="entry name" value="F-BOX DOMAIN-CONTAINING PROTEIN"/>
    <property type="match status" value="1"/>
</dbReference>
<dbReference type="InterPro" id="IPR007397">
    <property type="entry name" value="F-box-assoc_dom"/>
</dbReference>
<dbReference type="Proteomes" id="UP001176961">
    <property type="component" value="Unassembled WGS sequence"/>
</dbReference>
<dbReference type="Gene3D" id="2.60.120.260">
    <property type="entry name" value="Galactose-binding domain-like"/>
    <property type="match status" value="1"/>
</dbReference>
<keyword evidence="4" id="KW-1185">Reference proteome</keyword>
<organism evidence="3 4">
    <name type="scientific">Cylicocyclus nassatus</name>
    <name type="common">Nematode worm</name>
    <dbReference type="NCBI Taxonomy" id="53992"/>
    <lineage>
        <taxon>Eukaryota</taxon>
        <taxon>Metazoa</taxon>
        <taxon>Ecdysozoa</taxon>
        <taxon>Nematoda</taxon>
        <taxon>Chromadorea</taxon>
        <taxon>Rhabditida</taxon>
        <taxon>Rhabditina</taxon>
        <taxon>Rhabditomorpha</taxon>
        <taxon>Strongyloidea</taxon>
        <taxon>Strongylidae</taxon>
        <taxon>Cylicocyclus</taxon>
    </lineage>
</organism>
<dbReference type="AlphaFoldDB" id="A0AA36DQ32"/>
<dbReference type="SUPFAM" id="SSF49785">
    <property type="entry name" value="Galactose-binding domain-like"/>
    <property type="match status" value="1"/>
</dbReference>
<protein>
    <recommendedName>
        <fullName evidence="2">FBA domain-containing protein</fullName>
    </recommendedName>
</protein>
<dbReference type="EMBL" id="CATQJL010000001">
    <property type="protein sequence ID" value="CAJ0590027.1"/>
    <property type="molecule type" value="Genomic_DNA"/>
</dbReference>
<dbReference type="GO" id="GO:0019005">
    <property type="term" value="C:SCF ubiquitin ligase complex"/>
    <property type="evidence" value="ECO:0007669"/>
    <property type="project" value="TreeGrafter"/>
</dbReference>